<dbReference type="Proteomes" id="UP000027920">
    <property type="component" value="Unassembled WGS sequence"/>
</dbReference>
<feature type="transmembrane region" description="Helical" evidence="5">
    <location>
        <begin position="20"/>
        <end position="40"/>
    </location>
</feature>
<evidence type="ECO:0000313" key="7">
    <source>
        <dbReference type="Proteomes" id="UP000027920"/>
    </source>
</evidence>
<keyword evidence="3 5" id="KW-1133">Transmembrane helix</keyword>
<feature type="transmembrane region" description="Helical" evidence="5">
    <location>
        <begin position="123"/>
        <end position="143"/>
    </location>
</feature>
<feature type="transmembrane region" description="Helical" evidence="5">
    <location>
        <begin position="85"/>
        <end position="102"/>
    </location>
</feature>
<reference evidence="6 7" key="1">
    <citation type="submission" date="2013-03" db="EMBL/GenBank/DDBJ databases">
        <title>The Genome Sequence of Exophiala aquamarina CBS 119918.</title>
        <authorList>
            <consortium name="The Broad Institute Genomics Platform"/>
            <person name="Cuomo C."/>
            <person name="de Hoog S."/>
            <person name="Gorbushina A."/>
            <person name="Walker B."/>
            <person name="Young S.K."/>
            <person name="Zeng Q."/>
            <person name="Gargeya S."/>
            <person name="Fitzgerald M."/>
            <person name="Haas B."/>
            <person name="Abouelleil A."/>
            <person name="Allen A.W."/>
            <person name="Alvarado L."/>
            <person name="Arachchi H.M."/>
            <person name="Berlin A.M."/>
            <person name="Chapman S.B."/>
            <person name="Gainer-Dewar J."/>
            <person name="Goldberg J."/>
            <person name="Griggs A."/>
            <person name="Gujja S."/>
            <person name="Hansen M."/>
            <person name="Howarth C."/>
            <person name="Imamovic A."/>
            <person name="Ireland A."/>
            <person name="Larimer J."/>
            <person name="McCowan C."/>
            <person name="Murphy C."/>
            <person name="Pearson M."/>
            <person name="Poon T.W."/>
            <person name="Priest M."/>
            <person name="Roberts A."/>
            <person name="Saif S."/>
            <person name="Shea T."/>
            <person name="Sisk P."/>
            <person name="Sykes S."/>
            <person name="Wortman J."/>
            <person name="Nusbaum C."/>
            <person name="Birren B."/>
        </authorList>
    </citation>
    <scope>NUCLEOTIDE SEQUENCE [LARGE SCALE GENOMIC DNA]</scope>
    <source>
        <strain evidence="6 7">CBS 119918</strain>
    </source>
</reference>
<comment type="caution">
    <text evidence="6">The sequence shown here is derived from an EMBL/GenBank/DDBJ whole genome shotgun (WGS) entry which is preliminary data.</text>
</comment>
<comment type="subcellular location">
    <subcellularLocation>
        <location evidence="1">Membrane</location>
        <topology evidence="1">Multi-pass membrane protein</topology>
    </subcellularLocation>
</comment>
<evidence type="ECO:0000256" key="5">
    <source>
        <dbReference type="SAM" id="Phobius"/>
    </source>
</evidence>
<evidence type="ECO:0008006" key="8">
    <source>
        <dbReference type="Google" id="ProtNLM"/>
    </source>
</evidence>
<dbReference type="RefSeq" id="XP_013255868.1">
    <property type="nucleotide sequence ID" value="XM_013400414.1"/>
</dbReference>
<protein>
    <recommendedName>
        <fullName evidence="8">RTA1 like protein</fullName>
    </recommendedName>
</protein>
<evidence type="ECO:0000256" key="1">
    <source>
        <dbReference type="ARBA" id="ARBA00004141"/>
    </source>
</evidence>
<dbReference type="STRING" id="1182545.A0A072P211"/>
<proteinExistence type="predicted"/>
<dbReference type="InterPro" id="IPR007568">
    <property type="entry name" value="RTA1"/>
</dbReference>
<sequence>MAQLKPLEGGDYYLWKYLPSLPASIIFIVLFTALTIAICWRMARTRSWFCIPFAIGGLFEIIGYVTRTYARDHTDKIPPYAVQNTGILLAPVFFAASIYMVLGRTIRAVHGERFSIVRPTWSTKILVTGDILSLLVQAGGAGLMVSSKNRDMGEYIVIGGLFIQLGVFGFFIIYTAVFHNRMKKYDTAESSHQGFVPWRKMVSMLYACSVLIVIRSVFRVIEYIMGQDAYLLSHEWTMYVFDAVLMWAVMVIFFVWFPQGLQPKKVDSIDMVGPSLASDDDPKA</sequence>
<dbReference type="GeneID" id="25285630"/>
<accession>A0A072P211</accession>
<evidence type="ECO:0000256" key="2">
    <source>
        <dbReference type="ARBA" id="ARBA00022692"/>
    </source>
</evidence>
<dbReference type="VEuPathDB" id="FungiDB:A1O9_10726"/>
<feature type="transmembrane region" description="Helical" evidence="5">
    <location>
        <begin position="198"/>
        <end position="218"/>
    </location>
</feature>
<evidence type="ECO:0000256" key="4">
    <source>
        <dbReference type="ARBA" id="ARBA00023136"/>
    </source>
</evidence>
<evidence type="ECO:0000256" key="3">
    <source>
        <dbReference type="ARBA" id="ARBA00022989"/>
    </source>
</evidence>
<dbReference type="HOGENOM" id="CLU_033465_3_1_1"/>
<dbReference type="EMBL" id="AMGV01000014">
    <property type="protein sequence ID" value="KEF53278.1"/>
    <property type="molecule type" value="Genomic_DNA"/>
</dbReference>
<dbReference type="OrthoDB" id="3358017at2759"/>
<feature type="transmembrane region" description="Helical" evidence="5">
    <location>
        <begin position="47"/>
        <end position="65"/>
    </location>
</feature>
<dbReference type="PANTHER" id="PTHR31465">
    <property type="entry name" value="PROTEIN RTA1-RELATED"/>
    <property type="match status" value="1"/>
</dbReference>
<dbReference type="AlphaFoldDB" id="A0A072P211"/>
<dbReference type="GO" id="GO:0016020">
    <property type="term" value="C:membrane"/>
    <property type="evidence" value="ECO:0007669"/>
    <property type="project" value="UniProtKB-SubCell"/>
</dbReference>
<evidence type="ECO:0000313" key="6">
    <source>
        <dbReference type="EMBL" id="KEF53278.1"/>
    </source>
</evidence>
<feature type="transmembrane region" description="Helical" evidence="5">
    <location>
        <begin position="155"/>
        <end position="177"/>
    </location>
</feature>
<dbReference type="PANTHER" id="PTHR31465:SF27">
    <property type="entry name" value="DOMAIN PROTEIN, PUTATIVE (AFU_ORTHOLOGUE AFUA_3G01030)-RELATED"/>
    <property type="match status" value="1"/>
</dbReference>
<organism evidence="6 7">
    <name type="scientific">Exophiala aquamarina CBS 119918</name>
    <dbReference type="NCBI Taxonomy" id="1182545"/>
    <lineage>
        <taxon>Eukaryota</taxon>
        <taxon>Fungi</taxon>
        <taxon>Dikarya</taxon>
        <taxon>Ascomycota</taxon>
        <taxon>Pezizomycotina</taxon>
        <taxon>Eurotiomycetes</taxon>
        <taxon>Chaetothyriomycetidae</taxon>
        <taxon>Chaetothyriales</taxon>
        <taxon>Herpotrichiellaceae</taxon>
        <taxon>Exophiala</taxon>
    </lineage>
</organism>
<keyword evidence="7" id="KW-1185">Reference proteome</keyword>
<keyword evidence="4 5" id="KW-0472">Membrane</keyword>
<gene>
    <name evidence="6" type="ORF">A1O9_10726</name>
</gene>
<keyword evidence="2 5" id="KW-0812">Transmembrane</keyword>
<feature type="transmembrane region" description="Helical" evidence="5">
    <location>
        <begin position="238"/>
        <end position="257"/>
    </location>
</feature>
<name>A0A072P211_9EURO</name>
<dbReference type="Pfam" id="PF04479">
    <property type="entry name" value="RTA1"/>
    <property type="match status" value="1"/>
</dbReference>